<comment type="caution">
    <text evidence="2">The sequence shown here is derived from an EMBL/GenBank/DDBJ whole genome shotgun (WGS) entry which is preliminary data.</text>
</comment>
<dbReference type="PROSITE" id="PS00201">
    <property type="entry name" value="FLAVODOXIN"/>
    <property type="match status" value="1"/>
</dbReference>
<reference evidence="2 3" key="1">
    <citation type="submission" date="2019-03" db="EMBL/GenBank/DDBJ databases">
        <title>Genomic Encyclopedia of Type Strains, Phase III (KMG-III): the genomes of soil and plant-associated and newly described type strains.</title>
        <authorList>
            <person name="Whitman W."/>
        </authorList>
    </citation>
    <scope>NUCLEOTIDE SEQUENCE [LARGE SCALE GENOMIC DNA]</scope>
    <source>
        <strain evidence="2 3">VKM Ac-2570</strain>
    </source>
</reference>
<dbReference type="AlphaFoldDB" id="A0A4R8A1J9"/>
<keyword evidence="3" id="KW-1185">Reference proteome</keyword>
<feature type="domain" description="Flavodoxin-like" evidence="1">
    <location>
        <begin position="7"/>
        <end position="175"/>
    </location>
</feature>
<dbReference type="InterPro" id="IPR001226">
    <property type="entry name" value="Flavodoxin_CS"/>
</dbReference>
<dbReference type="SUPFAM" id="SSF52218">
    <property type="entry name" value="Flavoproteins"/>
    <property type="match status" value="1"/>
</dbReference>
<accession>A0A4R8A1J9</accession>
<dbReference type="InterPro" id="IPR029039">
    <property type="entry name" value="Flavoprotein-like_sf"/>
</dbReference>
<protein>
    <recommendedName>
        <fullName evidence="1">Flavodoxin-like domain-containing protein</fullName>
    </recommendedName>
</protein>
<sequence length="185" mass="20015">MSETVRALIVYESMFGNTERVAQAIRDGLRGSLPADMVPVYQAPSAIPADVRLLVVGGPTHAFSMSRVTTRQEAWKQADVVMPIEVGIREWLSVLGIDTQDASGRPASRLEVATFDTRIAKGRRLPGSAARAAAKVLRRMGFRLTSSASFFVDETTGPISEVEVERARHWGEELGSILTGSSTAV</sequence>
<gene>
    <name evidence="2" type="ORF">EV650_3276</name>
</gene>
<evidence type="ECO:0000313" key="2">
    <source>
        <dbReference type="EMBL" id="TDW24397.1"/>
    </source>
</evidence>
<dbReference type="RefSeq" id="WP_134119577.1">
    <property type="nucleotide sequence ID" value="NZ_SODF01000001.1"/>
</dbReference>
<proteinExistence type="predicted"/>
<dbReference type="GO" id="GO:0009055">
    <property type="term" value="F:electron transfer activity"/>
    <property type="evidence" value="ECO:0007669"/>
    <property type="project" value="InterPro"/>
</dbReference>
<dbReference type="Proteomes" id="UP000295447">
    <property type="component" value="Unassembled WGS sequence"/>
</dbReference>
<evidence type="ECO:0000259" key="1">
    <source>
        <dbReference type="PROSITE" id="PS50902"/>
    </source>
</evidence>
<organism evidence="2 3">
    <name type="scientific">Kribbella kalugense</name>
    <dbReference type="NCBI Taxonomy" id="2512221"/>
    <lineage>
        <taxon>Bacteria</taxon>
        <taxon>Bacillati</taxon>
        <taxon>Actinomycetota</taxon>
        <taxon>Actinomycetes</taxon>
        <taxon>Propionibacteriales</taxon>
        <taxon>Kribbellaceae</taxon>
        <taxon>Kribbella</taxon>
    </lineage>
</organism>
<dbReference type="OrthoDB" id="3253043at2"/>
<dbReference type="EMBL" id="SODF01000001">
    <property type="protein sequence ID" value="TDW24397.1"/>
    <property type="molecule type" value="Genomic_DNA"/>
</dbReference>
<dbReference type="GO" id="GO:0010181">
    <property type="term" value="F:FMN binding"/>
    <property type="evidence" value="ECO:0007669"/>
    <property type="project" value="InterPro"/>
</dbReference>
<evidence type="ECO:0000313" key="3">
    <source>
        <dbReference type="Proteomes" id="UP000295447"/>
    </source>
</evidence>
<dbReference type="InterPro" id="IPR008254">
    <property type="entry name" value="Flavodoxin/NO_synth"/>
</dbReference>
<dbReference type="PROSITE" id="PS50902">
    <property type="entry name" value="FLAVODOXIN_LIKE"/>
    <property type="match status" value="1"/>
</dbReference>
<name>A0A4R8A1J9_9ACTN</name>
<dbReference type="Gene3D" id="3.40.50.360">
    <property type="match status" value="1"/>
</dbReference>